<dbReference type="PANTHER" id="PTHR13136">
    <property type="entry name" value="TESTIS DEVELOPMENT PROTEIN PRTD"/>
    <property type="match status" value="1"/>
</dbReference>
<evidence type="ECO:0000259" key="1">
    <source>
        <dbReference type="Pfam" id="PF20408"/>
    </source>
</evidence>
<dbReference type="EMBL" id="BSSV01000007">
    <property type="protein sequence ID" value="GLX86772.1"/>
    <property type="molecule type" value="Genomic_DNA"/>
</dbReference>
<dbReference type="PANTHER" id="PTHR13136:SF11">
    <property type="entry name" value="TESTIS-EXPRESSED PROTEIN 30"/>
    <property type="match status" value="1"/>
</dbReference>
<dbReference type="GO" id="GO:0016787">
    <property type="term" value="F:hydrolase activity"/>
    <property type="evidence" value="ECO:0007669"/>
    <property type="project" value="UniProtKB-KW"/>
</dbReference>
<dbReference type="InterPro" id="IPR046879">
    <property type="entry name" value="KANL3/Tex30_Abhydrolase"/>
</dbReference>
<keyword evidence="3" id="KW-1185">Reference proteome</keyword>
<proteinExistence type="predicted"/>
<protein>
    <submittedName>
        <fullName evidence="2">Alpha/beta hydrolase</fullName>
    </submittedName>
</protein>
<evidence type="ECO:0000313" key="3">
    <source>
        <dbReference type="Proteomes" id="UP001157134"/>
    </source>
</evidence>
<feature type="domain" description="KANL3/Tex30 alpha/beta hydrolase-like" evidence="1">
    <location>
        <begin position="14"/>
        <end position="208"/>
    </location>
</feature>
<dbReference type="Pfam" id="PF20408">
    <property type="entry name" value="Abhydrolase_11"/>
    <property type="match status" value="1"/>
</dbReference>
<accession>A0ABQ6HF93</accession>
<dbReference type="InterPro" id="IPR026555">
    <property type="entry name" value="NSL3/Tex30"/>
</dbReference>
<sequence>MNRLLINESSKAIATFVFAHGAGAGMSHTFMENMTSKLNRLGINTVRFDFPYMAKRAVDGKKYPPNKMPILIEAYKEVVENLSSTLPVFIGGKSMGSRVAMTLLSEHKSMAEQVKGAICLGYPFHPPKKPDNLRLSPLTDNKVPTLICQGERDTLGNKREVLSYQLDTNYSVKFFPDGDHDFKPRVRSGFTHEENLDEVAIAILAFVKAQLESHG</sequence>
<gene>
    <name evidence="2" type="ORF">tloyanaT_30250</name>
</gene>
<organism evidence="2 3">
    <name type="scientific">Thalassotalea loyana</name>
    <dbReference type="NCBI Taxonomy" id="280483"/>
    <lineage>
        <taxon>Bacteria</taxon>
        <taxon>Pseudomonadati</taxon>
        <taxon>Pseudomonadota</taxon>
        <taxon>Gammaproteobacteria</taxon>
        <taxon>Alteromonadales</taxon>
        <taxon>Colwelliaceae</taxon>
        <taxon>Thalassotalea</taxon>
    </lineage>
</organism>
<dbReference type="InterPro" id="IPR029058">
    <property type="entry name" value="AB_hydrolase_fold"/>
</dbReference>
<evidence type="ECO:0000313" key="2">
    <source>
        <dbReference type="EMBL" id="GLX86772.1"/>
    </source>
</evidence>
<comment type="caution">
    <text evidence="2">The sequence shown here is derived from an EMBL/GenBank/DDBJ whole genome shotgun (WGS) entry which is preliminary data.</text>
</comment>
<keyword evidence="2" id="KW-0378">Hydrolase</keyword>
<name>A0ABQ6HF93_9GAMM</name>
<dbReference type="Gene3D" id="3.40.50.1820">
    <property type="entry name" value="alpha/beta hydrolase"/>
    <property type="match status" value="1"/>
</dbReference>
<reference evidence="2 3" key="1">
    <citation type="submission" date="2023-03" db="EMBL/GenBank/DDBJ databases">
        <title>Thalassotalea loyana LMG 22536T draft genome sequence.</title>
        <authorList>
            <person name="Sawabe T."/>
        </authorList>
    </citation>
    <scope>NUCLEOTIDE SEQUENCE [LARGE SCALE GENOMIC DNA]</scope>
    <source>
        <strain evidence="2 3">LMG 22536</strain>
    </source>
</reference>
<dbReference type="Proteomes" id="UP001157134">
    <property type="component" value="Unassembled WGS sequence"/>
</dbReference>
<dbReference type="SUPFAM" id="SSF53474">
    <property type="entry name" value="alpha/beta-Hydrolases"/>
    <property type="match status" value="1"/>
</dbReference>
<dbReference type="RefSeq" id="WP_284300139.1">
    <property type="nucleotide sequence ID" value="NZ_BSSV01000007.1"/>
</dbReference>